<dbReference type="InterPro" id="IPR005785">
    <property type="entry name" value="B_amino_transI"/>
</dbReference>
<proteinExistence type="inferred from homology"/>
<dbReference type="NCBIfam" id="TIGR01122">
    <property type="entry name" value="ilvE_I"/>
    <property type="match status" value="1"/>
</dbReference>
<dbReference type="GO" id="GO:0009098">
    <property type="term" value="P:L-leucine biosynthetic process"/>
    <property type="evidence" value="ECO:0007669"/>
    <property type="project" value="UniProtKB-UniPathway"/>
</dbReference>
<evidence type="ECO:0000256" key="7">
    <source>
        <dbReference type="ARBA" id="ARBA00022576"/>
    </source>
</evidence>
<keyword evidence="8 17" id="KW-0028">Amino-acid biosynthesis</keyword>
<evidence type="ECO:0000256" key="12">
    <source>
        <dbReference type="ARBA" id="ARBA00048212"/>
    </source>
</evidence>
<gene>
    <name evidence="17" type="primary">ilvE</name>
    <name evidence="18" type="ORF">HPC62_22880</name>
</gene>
<accession>A0A6M8BPK4</accession>
<dbReference type="InterPro" id="IPR018300">
    <property type="entry name" value="Aminotrans_IV_CS"/>
</dbReference>
<sequence length="305" mass="34328">MHNFLPIAYFRNQFVPFAEANVSIATHALHYGTGAFGGMRGLPDPQNPGQILLFRLDRHSQRLSQSARFMHYDLPPDKIQQVIIDFVKKNSPTTSFYIRPFVYTSDLGISPRLHSVEKDFFVYGLELGDYLSPEGVSCRISSWHRQEDRSLPLRGKISGAYITSSLAKTEAVESGFDEAILLNSQGKVSEASGMNIFIVRNGKLITPGFDQDILEGITRDSVITVARSLGIEVIERPVDKSELFIADEVFLSGTAARVTPVRRVENYEYSPQRPVTDQLRDKLTAITENRDPEFRDWVFAIPLNA</sequence>
<evidence type="ECO:0000256" key="6">
    <source>
        <dbReference type="ARBA" id="ARBA00009320"/>
    </source>
</evidence>
<comment type="pathway">
    <text evidence="3 17">Amino-acid biosynthesis; L-isoleucine biosynthesis; L-isoleucine from 2-oxobutanoate: step 4/4.</text>
</comment>
<dbReference type="NCBIfam" id="NF005146">
    <property type="entry name" value="PRK06606.1"/>
    <property type="match status" value="1"/>
</dbReference>
<dbReference type="AlphaFoldDB" id="A0A6M8BPK4"/>
<dbReference type="CDD" id="cd01557">
    <property type="entry name" value="BCAT_beta_family"/>
    <property type="match status" value="1"/>
</dbReference>
<comment type="catalytic activity">
    <reaction evidence="13 17">
        <text>L-isoleucine + 2-oxoglutarate = (S)-3-methyl-2-oxopentanoate + L-glutamate</text>
        <dbReference type="Rhea" id="RHEA:24801"/>
        <dbReference type="ChEBI" id="CHEBI:16810"/>
        <dbReference type="ChEBI" id="CHEBI:29985"/>
        <dbReference type="ChEBI" id="CHEBI:35146"/>
        <dbReference type="ChEBI" id="CHEBI:58045"/>
        <dbReference type="EC" id="2.6.1.42"/>
    </reaction>
</comment>
<dbReference type="GO" id="GO:0004084">
    <property type="term" value="F:branched-chain-amino-acid transaminase activity"/>
    <property type="evidence" value="ECO:0007669"/>
    <property type="project" value="UniProtKB-EC"/>
</dbReference>
<evidence type="ECO:0000313" key="18">
    <source>
        <dbReference type="EMBL" id="QKD84653.1"/>
    </source>
</evidence>
<dbReference type="InterPro" id="IPR043132">
    <property type="entry name" value="BCAT-like_C"/>
</dbReference>
<comment type="similarity">
    <text evidence="6 15">Belongs to the class-IV pyridoxal-phosphate-dependent aminotransferase family.</text>
</comment>
<dbReference type="UniPathway" id="UPA00047">
    <property type="reaction ID" value="UER00058"/>
</dbReference>
<dbReference type="UniPathway" id="UPA00049">
    <property type="reaction ID" value="UER00062"/>
</dbReference>
<evidence type="ECO:0000256" key="3">
    <source>
        <dbReference type="ARBA" id="ARBA00004824"/>
    </source>
</evidence>
<evidence type="ECO:0000256" key="17">
    <source>
        <dbReference type="RuleBase" id="RU364094"/>
    </source>
</evidence>
<dbReference type="FunFam" id="3.20.10.10:FF:000002">
    <property type="entry name" value="D-alanine aminotransferase"/>
    <property type="match status" value="1"/>
</dbReference>
<evidence type="ECO:0000256" key="11">
    <source>
        <dbReference type="ARBA" id="ARBA00023304"/>
    </source>
</evidence>
<dbReference type="EC" id="2.6.1.42" evidence="17"/>
<evidence type="ECO:0000256" key="10">
    <source>
        <dbReference type="ARBA" id="ARBA00022898"/>
    </source>
</evidence>
<evidence type="ECO:0000256" key="5">
    <source>
        <dbReference type="ARBA" id="ARBA00005072"/>
    </source>
</evidence>
<dbReference type="PANTHER" id="PTHR42743">
    <property type="entry name" value="AMINO-ACID AMINOTRANSFERASE"/>
    <property type="match status" value="1"/>
</dbReference>
<dbReference type="GO" id="GO:0009099">
    <property type="term" value="P:L-valine biosynthetic process"/>
    <property type="evidence" value="ECO:0007669"/>
    <property type="project" value="UniProtKB-UniPathway"/>
</dbReference>
<dbReference type="Gene3D" id="3.20.10.10">
    <property type="entry name" value="D-amino Acid Aminotransferase, subunit A, domain 2"/>
    <property type="match status" value="1"/>
</dbReference>
<dbReference type="KEGG" id="theu:HPC62_22880"/>
<evidence type="ECO:0000256" key="15">
    <source>
        <dbReference type="RuleBase" id="RU004106"/>
    </source>
</evidence>
<dbReference type="EMBL" id="CP053661">
    <property type="protein sequence ID" value="QKD84653.1"/>
    <property type="molecule type" value="Genomic_DNA"/>
</dbReference>
<evidence type="ECO:0000256" key="9">
    <source>
        <dbReference type="ARBA" id="ARBA00022679"/>
    </source>
</evidence>
<comment type="function">
    <text evidence="2 17">Acts on leucine, isoleucine and valine.</text>
</comment>
<evidence type="ECO:0000256" key="4">
    <source>
        <dbReference type="ARBA" id="ARBA00004931"/>
    </source>
</evidence>
<dbReference type="InterPro" id="IPR036038">
    <property type="entry name" value="Aminotransferase-like"/>
</dbReference>
<dbReference type="PROSITE" id="PS00770">
    <property type="entry name" value="AA_TRANSFER_CLASS_4"/>
    <property type="match status" value="1"/>
</dbReference>
<dbReference type="InterPro" id="IPR033939">
    <property type="entry name" value="BCAT_family"/>
</dbReference>
<comment type="pathway">
    <text evidence="4 17">Amino-acid biosynthesis; L-valine biosynthesis; L-valine from pyruvate: step 4/4.</text>
</comment>
<dbReference type="GO" id="GO:0009097">
    <property type="term" value="P:isoleucine biosynthetic process"/>
    <property type="evidence" value="ECO:0007669"/>
    <property type="project" value="UniProtKB-UniPathway"/>
</dbReference>
<evidence type="ECO:0000256" key="1">
    <source>
        <dbReference type="ARBA" id="ARBA00001933"/>
    </source>
</evidence>
<organism evidence="18 19">
    <name type="scientific">Thermoleptolyngbya sichuanensis A183</name>
    <dbReference type="NCBI Taxonomy" id="2737172"/>
    <lineage>
        <taxon>Bacteria</taxon>
        <taxon>Bacillati</taxon>
        <taxon>Cyanobacteriota</taxon>
        <taxon>Cyanophyceae</taxon>
        <taxon>Oculatellales</taxon>
        <taxon>Oculatellaceae</taxon>
        <taxon>Thermoleptolyngbya</taxon>
        <taxon>Thermoleptolyngbya sichuanensis</taxon>
    </lineage>
</organism>
<keyword evidence="11 17" id="KW-0100">Branched-chain amino acid biosynthesis</keyword>
<comment type="pathway">
    <text evidence="5 17">Amino-acid biosynthesis; L-leucine biosynthesis; L-leucine from 3-methyl-2-oxobutanoate: step 4/4.</text>
</comment>
<dbReference type="InterPro" id="IPR001544">
    <property type="entry name" value="Aminotrans_IV"/>
</dbReference>
<evidence type="ECO:0000313" key="19">
    <source>
        <dbReference type="Proteomes" id="UP000505210"/>
    </source>
</evidence>
<dbReference type="SUPFAM" id="SSF56752">
    <property type="entry name" value="D-aminoacid aminotransferase-like PLP-dependent enzymes"/>
    <property type="match status" value="1"/>
</dbReference>
<dbReference type="PANTHER" id="PTHR42743:SF4">
    <property type="entry name" value="BRANCHED-CHAIN-AMINO-ACID AMINOTRANSFERASE-RELATED"/>
    <property type="match status" value="1"/>
</dbReference>
<dbReference type="Pfam" id="PF01063">
    <property type="entry name" value="Aminotran_4"/>
    <property type="match status" value="1"/>
</dbReference>
<evidence type="ECO:0000256" key="14">
    <source>
        <dbReference type="ARBA" id="ARBA00049229"/>
    </source>
</evidence>
<protein>
    <recommendedName>
        <fullName evidence="17">Branched-chain-amino-acid aminotransferase</fullName>
        <shortName evidence="17">BCAT</shortName>
        <ecNumber evidence="17">2.6.1.42</ecNumber>
    </recommendedName>
</protein>
<dbReference type="InterPro" id="IPR050571">
    <property type="entry name" value="Class-IV_PLP-Dep_Aminotrnsfr"/>
</dbReference>
<keyword evidence="10 16" id="KW-0663">Pyridoxal phosphate</keyword>
<reference evidence="18 19" key="1">
    <citation type="submission" date="2020-05" db="EMBL/GenBank/DDBJ databases">
        <title>Complete genome sequence of of a novel Thermoleptolyngbya strain isolated from hot springs of Ganzi, Sichuan China.</title>
        <authorList>
            <person name="Tang J."/>
            <person name="Daroch M."/>
            <person name="Li L."/>
            <person name="Waleron K."/>
            <person name="Waleron M."/>
            <person name="Waleron M."/>
        </authorList>
    </citation>
    <scope>NUCLEOTIDE SEQUENCE [LARGE SCALE GENOMIC DNA]</scope>
    <source>
        <strain evidence="18 19">PKUAC-SCTA183</strain>
    </source>
</reference>
<keyword evidence="7 17" id="KW-0032">Aminotransferase</keyword>
<dbReference type="InterPro" id="IPR043131">
    <property type="entry name" value="BCAT-like_N"/>
</dbReference>
<dbReference type="RefSeq" id="WP_172358669.1">
    <property type="nucleotide sequence ID" value="NZ_CP053661.1"/>
</dbReference>
<comment type="catalytic activity">
    <reaction evidence="12 17">
        <text>L-valine + 2-oxoglutarate = 3-methyl-2-oxobutanoate + L-glutamate</text>
        <dbReference type="Rhea" id="RHEA:24813"/>
        <dbReference type="ChEBI" id="CHEBI:11851"/>
        <dbReference type="ChEBI" id="CHEBI:16810"/>
        <dbReference type="ChEBI" id="CHEBI:29985"/>
        <dbReference type="ChEBI" id="CHEBI:57762"/>
        <dbReference type="EC" id="2.6.1.42"/>
    </reaction>
</comment>
<evidence type="ECO:0000256" key="13">
    <source>
        <dbReference type="ARBA" id="ARBA00048798"/>
    </source>
</evidence>
<dbReference type="UniPathway" id="UPA00048">
    <property type="reaction ID" value="UER00073"/>
</dbReference>
<comment type="cofactor">
    <cofactor evidence="1 16">
        <name>pyridoxal 5'-phosphate</name>
        <dbReference type="ChEBI" id="CHEBI:597326"/>
    </cofactor>
</comment>
<dbReference type="Gene3D" id="3.30.470.10">
    <property type="match status" value="1"/>
</dbReference>
<comment type="catalytic activity">
    <reaction evidence="14 17">
        <text>L-leucine + 2-oxoglutarate = 4-methyl-2-oxopentanoate + L-glutamate</text>
        <dbReference type="Rhea" id="RHEA:18321"/>
        <dbReference type="ChEBI" id="CHEBI:16810"/>
        <dbReference type="ChEBI" id="CHEBI:17865"/>
        <dbReference type="ChEBI" id="CHEBI:29985"/>
        <dbReference type="ChEBI" id="CHEBI:57427"/>
        <dbReference type="EC" id="2.6.1.42"/>
    </reaction>
</comment>
<keyword evidence="19" id="KW-1185">Reference proteome</keyword>
<evidence type="ECO:0000256" key="8">
    <source>
        <dbReference type="ARBA" id="ARBA00022605"/>
    </source>
</evidence>
<evidence type="ECO:0000256" key="16">
    <source>
        <dbReference type="RuleBase" id="RU004516"/>
    </source>
</evidence>
<dbReference type="Proteomes" id="UP000505210">
    <property type="component" value="Chromosome"/>
</dbReference>
<name>A0A6M8BPK4_9CYAN</name>
<keyword evidence="9 17" id="KW-0808">Transferase</keyword>
<evidence type="ECO:0000256" key="2">
    <source>
        <dbReference type="ARBA" id="ARBA00003109"/>
    </source>
</evidence>